<reference evidence="6 7" key="1">
    <citation type="submission" date="2010-12" db="EMBL/GenBank/DDBJ databases">
        <title>Whole genome sequence of Anaerolinea thermophila UNI-1.</title>
        <authorList>
            <person name="Narita-Yamada S."/>
            <person name="Kishi E."/>
            <person name="Watanabe Y."/>
            <person name="Takasaki K."/>
            <person name="Ankai A."/>
            <person name="Oguchi A."/>
            <person name="Fukui S."/>
            <person name="Takahashi M."/>
            <person name="Yashiro I."/>
            <person name="Hosoyama A."/>
            <person name="Sekiguchi Y."/>
            <person name="Hanada S."/>
            <person name="Fujita N."/>
        </authorList>
    </citation>
    <scope>NUCLEOTIDE SEQUENCE [LARGE SCALE GENOMIC DNA]</scope>
    <source>
        <strain evidence="7">DSM 14523 / JCM 11388 / NBRC 100420 / UNI-1</strain>
    </source>
</reference>
<dbReference type="InParanoid" id="E8N1Z1"/>
<dbReference type="InterPro" id="IPR052378">
    <property type="entry name" value="NosR_regulator"/>
</dbReference>
<dbReference type="InterPro" id="IPR017896">
    <property type="entry name" value="4Fe4S_Fe-S-bd"/>
</dbReference>
<keyword evidence="4" id="KW-0812">Transmembrane</keyword>
<keyword evidence="3 4" id="KW-0472">Membrane</keyword>
<dbReference type="PANTHER" id="PTHR30224">
    <property type="entry name" value="ELECTRON TRANSPORT PROTEIN"/>
    <property type="match status" value="1"/>
</dbReference>
<gene>
    <name evidence="6" type="ordered locus">ANT_29120</name>
</gene>
<proteinExistence type="predicted"/>
<dbReference type="KEGG" id="atm:ANT_29120"/>
<feature type="domain" description="4Fe-4S ferredoxin-type" evidence="5">
    <location>
        <begin position="252"/>
        <end position="284"/>
    </location>
</feature>
<dbReference type="GO" id="GO:0005886">
    <property type="term" value="C:plasma membrane"/>
    <property type="evidence" value="ECO:0007669"/>
    <property type="project" value="UniProtKB-SubCell"/>
</dbReference>
<evidence type="ECO:0000256" key="4">
    <source>
        <dbReference type="SAM" id="Phobius"/>
    </source>
</evidence>
<accession>E8N1Z1</accession>
<keyword evidence="7" id="KW-1185">Reference proteome</keyword>
<feature type="transmembrane region" description="Helical" evidence="4">
    <location>
        <begin position="178"/>
        <end position="201"/>
    </location>
</feature>
<dbReference type="Proteomes" id="UP000008922">
    <property type="component" value="Chromosome"/>
</dbReference>
<name>E8N1Z1_ANATU</name>
<evidence type="ECO:0000259" key="5">
    <source>
        <dbReference type="PROSITE" id="PS51379"/>
    </source>
</evidence>
<dbReference type="PANTHER" id="PTHR30224:SF4">
    <property type="entry name" value="ELECTRON TRANSPORT PROTEIN YCCM-RELATED"/>
    <property type="match status" value="1"/>
</dbReference>
<dbReference type="STRING" id="926569.ANT_29120"/>
<comment type="subcellular location">
    <subcellularLocation>
        <location evidence="1">Cell membrane</location>
    </subcellularLocation>
</comment>
<evidence type="ECO:0000313" key="6">
    <source>
        <dbReference type="EMBL" id="BAJ64938.1"/>
    </source>
</evidence>
<dbReference type="OrthoDB" id="9806398at2"/>
<feature type="transmembrane region" description="Helical" evidence="4">
    <location>
        <begin position="145"/>
        <end position="166"/>
    </location>
</feature>
<evidence type="ECO:0000256" key="1">
    <source>
        <dbReference type="ARBA" id="ARBA00004236"/>
    </source>
</evidence>
<keyword evidence="4" id="KW-1133">Transmembrane helix</keyword>
<feature type="transmembrane region" description="Helical" evidence="4">
    <location>
        <begin position="87"/>
        <end position="114"/>
    </location>
</feature>
<keyword evidence="2" id="KW-1003">Cell membrane</keyword>
<organism evidence="6 7">
    <name type="scientific">Anaerolinea thermophila (strain DSM 14523 / JCM 11388 / NBRC 100420 / UNI-1)</name>
    <dbReference type="NCBI Taxonomy" id="926569"/>
    <lineage>
        <taxon>Bacteria</taxon>
        <taxon>Bacillati</taxon>
        <taxon>Chloroflexota</taxon>
        <taxon>Anaerolineae</taxon>
        <taxon>Anaerolineales</taxon>
        <taxon>Anaerolineaceae</taxon>
        <taxon>Anaerolinea</taxon>
    </lineage>
</organism>
<dbReference type="eggNOG" id="COG0348">
    <property type="taxonomic scope" value="Bacteria"/>
</dbReference>
<protein>
    <submittedName>
        <fullName evidence="6">Hypothetical membrane protein</fullName>
    </submittedName>
</protein>
<dbReference type="AlphaFoldDB" id="E8N1Z1"/>
<dbReference type="PROSITE" id="PS51379">
    <property type="entry name" value="4FE4S_FER_2"/>
    <property type="match status" value="1"/>
</dbReference>
<sequence length="303" mass="33913">MQAKVKTSLFNKRFFRKNIWIRRVVQFFFFALIALIAVNHTLAETGQSIPFLSSASLHALCPFGGVETLYAYLTTGSFVQKIHESSFILMIISLLTALLFGPVFCGWVCPLGTVQEWFASIGRKLFKRRRYNHFIPAKIDRWLRFLRYGVLIWVLYMTATTGKLIFADVDPYFALFNFWSSEVAVGGLIVLGAILLASLFVERPWCKYACPYGAVLGLTNLVRIFSIRRTASTCRMDGACDITCPMNINVSAKSVVRDHQCISCLECTSEAHCPVAGTVTFSTARIPGKSISFAKPQIIAGEK</sequence>
<dbReference type="Pfam" id="PF12801">
    <property type="entry name" value="Fer4_5"/>
    <property type="match status" value="2"/>
</dbReference>
<evidence type="ECO:0000256" key="3">
    <source>
        <dbReference type="ARBA" id="ARBA00023136"/>
    </source>
</evidence>
<dbReference type="HOGENOM" id="CLU_033147_0_1_0"/>
<evidence type="ECO:0000256" key="2">
    <source>
        <dbReference type="ARBA" id="ARBA00022475"/>
    </source>
</evidence>
<evidence type="ECO:0000313" key="7">
    <source>
        <dbReference type="Proteomes" id="UP000008922"/>
    </source>
</evidence>
<dbReference type="RefSeq" id="WP_013561282.1">
    <property type="nucleotide sequence ID" value="NC_014960.1"/>
</dbReference>
<dbReference type="EMBL" id="AP012029">
    <property type="protein sequence ID" value="BAJ64938.1"/>
    <property type="molecule type" value="Genomic_DNA"/>
</dbReference>
<dbReference type="SUPFAM" id="SSF54862">
    <property type="entry name" value="4Fe-4S ferredoxins"/>
    <property type="match status" value="1"/>
</dbReference>